<dbReference type="STRING" id="1194090.SAMN05443144_1452"/>
<dbReference type="RefSeq" id="WP_073068659.1">
    <property type="nucleotide sequence ID" value="NZ_FQUS01000045.1"/>
</dbReference>
<evidence type="ECO:0000313" key="3">
    <source>
        <dbReference type="EMBL" id="SHG68123.1"/>
    </source>
</evidence>
<comment type="similarity">
    <text evidence="1">Belongs to the RelE toxin family.</text>
</comment>
<sequence>MPRSYNVVFSKRARRDIKKMDPDAQAQIIEAAEALAENPRPQSSKPMRGEYKGFWRERTGNYRIIYEIQDQKLVVFVIRAGHRKDIYT</sequence>
<dbReference type="Pfam" id="PF05016">
    <property type="entry name" value="ParE_toxin"/>
    <property type="match status" value="1"/>
</dbReference>
<evidence type="ECO:0000313" key="4">
    <source>
        <dbReference type="Proteomes" id="UP000184041"/>
    </source>
</evidence>
<dbReference type="Proteomes" id="UP000184041">
    <property type="component" value="Unassembled WGS sequence"/>
</dbReference>
<reference evidence="3 4" key="1">
    <citation type="submission" date="2016-11" db="EMBL/GenBank/DDBJ databases">
        <authorList>
            <person name="Jaros S."/>
            <person name="Januszkiewicz K."/>
            <person name="Wedrychowicz H."/>
        </authorList>
    </citation>
    <scope>NUCLEOTIDE SEQUENCE [LARGE SCALE GENOMIC DNA]</scope>
    <source>
        <strain evidence="3 4">DSM 21986</strain>
    </source>
</reference>
<protein>
    <submittedName>
        <fullName evidence="3">mRNA interferase RelE/StbE</fullName>
    </submittedName>
</protein>
<dbReference type="SUPFAM" id="SSF143011">
    <property type="entry name" value="RelE-like"/>
    <property type="match status" value="1"/>
</dbReference>
<accession>A0A1M5LUQ6</accession>
<dbReference type="Gene3D" id="3.30.2310.20">
    <property type="entry name" value="RelE-like"/>
    <property type="match status" value="1"/>
</dbReference>
<dbReference type="InterPro" id="IPR007712">
    <property type="entry name" value="RelE/ParE_toxin"/>
</dbReference>
<organism evidence="3 4">
    <name type="scientific">Fodinibius roseus</name>
    <dbReference type="NCBI Taxonomy" id="1194090"/>
    <lineage>
        <taxon>Bacteria</taxon>
        <taxon>Pseudomonadati</taxon>
        <taxon>Balneolota</taxon>
        <taxon>Balneolia</taxon>
        <taxon>Balneolales</taxon>
        <taxon>Balneolaceae</taxon>
        <taxon>Fodinibius</taxon>
    </lineage>
</organism>
<keyword evidence="2" id="KW-1277">Toxin-antitoxin system</keyword>
<dbReference type="AlphaFoldDB" id="A0A1M5LUQ6"/>
<dbReference type="OrthoDB" id="9805098at2"/>
<proteinExistence type="inferred from homology"/>
<dbReference type="EMBL" id="FQUS01000045">
    <property type="protein sequence ID" value="SHG68123.1"/>
    <property type="molecule type" value="Genomic_DNA"/>
</dbReference>
<dbReference type="PANTHER" id="PTHR35601:SF1">
    <property type="entry name" value="TOXIN RELE"/>
    <property type="match status" value="1"/>
</dbReference>
<dbReference type="PANTHER" id="PTHR35601">
    <property type="entry name" value="TOXIN RELE"/>
    <property type="match status" value="1"/>
</dbReference>
<dbReference type="NCBIfam" id="TIGR02385">
    <property type="entry name" value="RelE_StbE"/>
    <property type="match status" value="1"/>
</dbReference>
<evidence type="ECO:0000256" key="1">
    <source>
        <dbReference type="ARBA" id="ARBA00006226"/>
    </source>
</evidence>
<name>A0A1M5LUQ6_9BACT</name>
<evidence type="ECO:0000256" key="2">
    <source>
        <dbReference type="ARBA" id="ARBA00022649"/>
    </source>
</evidence>
<keyword evidence="4" id="KW-1185">Reference proteome</keyword>
<dbReference type="InterPro" id="IPR035093">
    <property type="entry name" value="RelE/ParE_toxin_dom_sf"/>
</dbReference>
<gene>
    <name evidence="3" type="ORF">SAMN05443144_1452</name>
</gene>